<feature type="non-terminal residue" evidence="1">
    <location>
        <position position="158"/>
    </location>
</feature>
<organism evidence="1">
    <name type="scientific">marine sediment metagenome</name>
    <dbReference type="NCBI Taxonomy" id="412755"/>
    <lineage>
        <taxon>unclassified sequences</taxon>
        <taxon>metagenomes</taxon>
        <taxon>ecological metagenomes</taxon>
    </lineage>
</organism>
<reference evidence="1" key="1">
    <citation type="journal article" date="2014" name="Front. Microbiol.">
        <title>High frequency of phylogenetically diverse reductive dehalogenase-homologous genes in deep subseafloor sedimentary metagenomes.</title>
        <authorList>
            <person name="Kawai M."/>
            <person name="Futagami T."/>
            <person name="Toyoda A."/>
            <person name="Takaki Y."/>
            <person name="Nishi S."/>
            <person name="Hori S."/>
            <person name="Arai W."/>
            <person name="Tsubouchi T."/>
            <person name="Morono Y."/>
            <person name="Uchiyama I."/>
            <person name="Ito T."/>
            <person name="Fujiyama A."/>
            <person name="Inagaki F."/>
            <person name="Takami H."/>
        </authorList>
    </citation>
    <scope>NUCLEOTIDE SEQUENCE</scope>
    <source>
        <strain evidence="1">Expedition CK06-06</strain>
    </source>
</reference>
<dbReference type="AlphaFoldDB" id="X1MME2"/>
<dbReference type="EMBL" id="BARV01032206">
    <property type="protein sequence ID" value="GAI32822.1"/>
    <property type="molecule type" value="Genomic_DNA"/>
</dbReference>
<gene>
    <name evidence="1" type="ORF">S06H3_50821</name>
</gene>
<evidence type="ECO:0000313" key="1">
    <source>
        <dbReference type="EMBL" id="GAI32822.1"/>
    </source>
</evidence>
<proteinExistence type="predicted"/>
<sequence>MLNRQALAQLKTSPQVLGGGVYGDVFWDLMPSVVYVPGTELPCIAYVANPTDEDREYMLALTISSAGETITEYPIKVDDLTWFPVEANSVVSLPGALVLGYSDVALTMSLYEKEQNKVVDTVSTALTTTGTSGLPGLPDVPPFPEFPGIPPAAGIDIG</sequence>
<accession>X1MME2</accession>
<name>X1MME2_9ZZZZ</name>
<protein>
    <submittedName>
        <fullName evidence="1">Uncharacterized protein</fullName>
    </submittedName>
</protein>
<comment type="caution">
    <text evidence="1">The sequence shown here is derived from an EMBL/GenBank/DDBJ whole genome shotgun (WGS) entry which is preliminary data.</text>
</comment>